<dbReference type="AlphaFoldDB" id="A0ABD7YRP2"/>
<proteinExistence type="predicted"/>
<protein>
    <submittedName>
        <fullName evidence="1">Uncharacterized protein</fullName>
    </submittedName>
</protein>
<evidence type="ECO:0000313" key="1">
    <source>
        <dbReference type="EMBL" id="WGK87636.1"/>
    </source>
</evidence>
<reference evidence="1 2" key="1">
    <citation type="submission" date="2022-02" db="EMBL/GenBank/DDBJ databases">
        <title>Emergence and expansion in Europe of a Vibrio aestuarianus clonal complex pathogenic for oysters.</title>
        <authorList>
            <person name="Mesnil A."/>
            <person name="Travers M.-A."/>
        </authorList>
    </citation>
    <scope>NUCLEOTIDE SEQUENCE [LARGE SCALE GENOMIC DNA]</scope>
    <source>
        <strain evidence="1 2">U17</strain>
    </source>
</reference>
<evidence type="ECO:0000313" key="2">
    <source>
        <dbReference type="Proteomes" id="UP001241226"/>
    </source>
</evidence>
<organism evidence="1 2">
    <name type="scientific">Vibrio aestuarianus</name>
    <dbReference type="NCBI Taxonomy" id="28171"/>
    <lineage>
        <taxon>Bacteria</taxon>
        <taxon>Pseudomonadati</taxon>
        <taxon>Pseudomonadota</taxon>
        <taxon>Gammaproteobacteria</taxon>
        <taxon>Vibrionales</taxon>
        <taxon>Vibrionaceae</taxon>
        <taxon>Vibrio</taxon>
    </lineage>
</organism>
<sequence>MNKSKEGDFRHITPENFVKFAWDMDFRISIADSEVLHPDFIEKTTLLAEQNSIDVHYLDFSKYDTASSALSAQENSEFLTAIENGSKKSLLWFINCESLAPLYIDVTYSLRTILTTRQTNNIQSVFIANKIALLNMFANREAPFYQSHFMLTGYSSSCSKTAI</sequence>
<gene>
    <name evidence="1" type="ORF">PYE67_16140</name>
</gene>
<dbReference type="EMBL" id="CP118712">
    <property type="protein sequence ID" value="WGK87636.1"/>
    <property type="molecule type" value="Genomic_DNA"/>
</dbReference>
<accession>A0ABD7YRP2</accession>
<name>A0ABD7YRP2_9VIBR</name>
<dbReference type="RefSeq" id="WP_261927094.1">
    <property type="nucleotide sequence ID" value="NZ_CALYLG010000243.1"/>
</dbReference>
<dbReference type="Proteomes" id="UP001241226">
    <property type="component" value="Chromosome 2"/>
</dbReference>